<proteinExistence type="predicted"/>
<accession>A0AAD7JQ71</accession>
<evidence type="ECO:0000313" key="2">
    <source>
        <dbReference type="EMBL" id="KAJ7768133.1"/>
    </source>
</evidence>
<sequence>MSHADRVKLVLRAPYFLDSWSTALDIAGYNKNIYFLSREAVDISRIIIEGYLSLLYIHRDHIVGLFPLLPWLHSSEACEHVFGESRRIVKDFTMLDFLRLYMIPKLRVKLRAAILRAKSADGKACATGYSHSYFDNTGLDIHSLSTFPSDEEISSIALEVAEESDSLIALLGLAPSQLYTGAIPVMPILPNISSWYDPDDFHDDSEDSDLDSLSEAQQLQALLDKAEHNTVSRTKMQAKELLDLTSVALALSAEDMIKIHSLPDNGDEILDEIAAEEHANIQAMINIPTLPLILIISSTYDDAIRPSKLPVGYEPLKEDQDQKAATGTGLERTARWRAPAPGGQNPSDQSAAGNSANAAGTATVLANKASAKRKDIFTKSGVPNLPEIIGARVSLFRPIRIGDYGVILTTRGVMVAHVFGMNAKGGGKYGKHEPVTESSNISALSKISVQVFENLHGAQFSSITATPTGLPTGLELAPEDPERFKKLVRAESKLNDAMKLFRKRGKRNAGAGDSDAEDDCE</sequence>
<keyword evidence="3" id="KW-1185">Reference proteome</keyword>
<organism evidence="2 3">
    <name type="scientific">Mycena maculata</name>
    <dbReference type="NCBI Taxonomy" id="230809"/>
    <lineage>
        <taxon>Eukaryota</taxon>
        <taxon>Fungi</taxon>
        <taxon>Dikarya</taxon>
        <taxon>Basidiomycota</taxon>
        <taxon>Agaricomycotina</taxon>
        <taxon>Agaricomycetes</taxon>
        <taxon>Agaricomycetidae</taxon>
        <taxon>Agaricales</taxon>
        <taxon>Marasmiineae</taxon>
        <taxon>Mycenaceae</taxon>
        <taxon>Mycena</taxon>
    </lineage>
</organism>
<feature type="region of interest" description="Disordered" evidence="1">
    <location>
        <begin position="336"/>
        <end position="356"/>
    </location>
</feature>
<feature type="region of interest" description="Disordered" evidence="1">
    <location>
        <begin position="502"/>
        <end position="521"/>
    </location>
</feature>
<evidence type="ECO:0000256" key="1">
    <source>
        <dbReference type="SAM" id="MobiDB-lite"/>
    </source>
</evidence>
<protein>
    <submittedName>
        <fullName evidence="2">Uncharacterized protein</fullName>
    </submittedName>
</protein>
<dbReference type="Proteomes" id="UP001215280">
    <property type="component" value="Unassembled WGS sequence"/>
</dbReference>
<gene>
    <name evidence="2" type="ORF">DFH07DRAFT_1058377</name>
</gene>
<dbReference type="EMBL" id="JARJLG010000028">
    <property type="protein sequence ID" value="KAJ7768133.1"/>
    <property type="molecule type" value="Genomic_DNA"/>
</dbReference>
<reference evidence="2" key="1">
    <citation type="submission" date="2023-03" db="EMBL/GenBank/DDBJ databases">
        <title>Massive genome expansion in bonnet fungi (Mycena s.s.) driven by repeated elements and novel gene families across ecological guilds.</title>
        <authorList>
            <consortium name="Lawrence Berkeley National Laboratory"/>
            <person name="Harder C.B."/>
            <person name="Miyauchi S."/>
            <person name="Viragh M."/>
            <person name="Kuo A."/>
            <person name="Thoen E."/>
            <person name="Andreopoulos B."/>
            <person name="Lu D."/>
            <person name="Skrede I."/>
            <person name="Drula E."/>
            <person name="Henrissat B."/>
            <person name="Morin E."/>
            <person name="Kohler A."/>
            <person name="Barry K."/>
            <person name="LaButti K."/>
            <person name="Morin E."/>
            <person name="Salamov A."/>
            <person name="Lipzen A."/>
            <person name="Mereny Z."/>
            <person name="Hegedus B."/>
            <person name="Baldrian P."/>
            <person name="Stursova M."/>
            <person name="Weitz H."/>
            <person name="Taylor A."/>
            <person name="Grigoriev I.V."/>
            <person name="Nagy L.G."/>
            <person name="Martin F."/>
            <person name="Kauserud H."/>
        </authorList>
    </citation>
    <scope>NUCLEOTIDE SEQUENCE</scope>
    <source>
        <strain evidence="2">CBHHK188m</strain>
    </source>
</reference>
<evidence type="ECO:0000313" key="3">
    <source>
        <dbReference type="Proteomes" id="UP001215280"/>
    </source>
</evidence>
<name>A0AAD7JQ71_9AGAR</name>
<dbReference type="AlphaFoldDB" id="A0AAD7JQ71"/>
<comment type="caution">
    <text evidence="2">The sequence shown here is derived from an EMBL/GenBank/DDBJ whole genome shotgun (WGS) entry which is preliminary data.</text>
</comment>